<evidence type="ECO:0000313" key="9">
    <source>
        <dbReference type="Proteomes" id="UP001595793"/>
    </source>
</evidence>
<comment type="caution">
    <text evidence="8">The sequence shown here is derived from an EMBL/GenBank/DDBJ whole genome shotgun (WGS) entry which is preliminary data.</text>
</comment>
<keyword evidence="3" id="KW-0732">Signal</keyword>
<dbReference type="PROSITE" id="PS51257">
    <property type="entry name" value="PROKAR_LIPOPROTEIN"/>
    <property type="match status" value="1"/>
</dbReference>
<dbReference type="Proteomes" id="UP001595793">
    <property type="component" value="Unassembled WGS sequence"/>
</dbReference>
<dbReference type="EMBL" id="JBHSAS010000033">
    <property type="protein sequence ID" value="MFC4029464.1"/>
    <property type="molecule type" value="Genomic_DNA"/>
</dbReference>
<sequence>MKKILYKYISVLTILVTIYSCQLTEELDDYEPLYSLDAEDAIDTQETAELALVGAYSGFTQRSLGSPFPDMFIIPDVLSGYSTVGRIFSSDPEEAAFIQNDPISTGTVRTLNIYTGLYEFINRTNWIISTVEGLDDDIFEPQVRRTEIIAEAKILRALGHFYLLRNFGQFYDINSKYGINTRLEPAKSAEAYSRDSVLETYETILNDLEYGIENGPSLRTKGYTNSTFAKGLKARVLLYMQRYSEAAIVAKEIIESSNSNFSLEPTFLSIFDDHESSVIFQSSEILFGTRGEPAATIGMGSYYSGFFATITQDYLDAVNGSLNVNGQTINIGGSERTEEIFFPNSSYGGYYSTKYTSNFTDGDYDMIYHMRMAEVYLIFAEANARANNMVKPEALEALNTIRLRAGATSTGEGGFEKYTTTISLDQFLTAVRYEKLAELYSEGGETWYDLIRYDYSDGFNSGFQVSDVKASATDPEKFILPIPTETIDAGGNMIVQNPGYDD</sequence>
<keyword evidence="4" id="KW-0472">Membrane</keyword>
<evidence type="ECO:0000313" key="8">
    <source>
        <dbReference type="EMBL" id="MFC4029464.1"/>
    </source>
</evidence>
<evidence type="ECO:0000256" key="4">
    <source>
        <dbReference type="ARBA" id="ARBA00023136"/>
    </source>
</evidence>
<evidence type="ECO:0000259" key="7">
    <source>
        <dbReference type="Pfam" id="PF14322"/>
    </source>
</evidence>
<evidence type="ECO:0000256" key="5">
    <source>
        <dbReference type="ARBA" id="ARBA00023237"/>
    </source>
</evidence>
<evidence type="ECO:0000259" key="6">
    <source>
        <dbReference type="Pfam" id="PF07980"/>
    </source>
</evidence>
<evidence type="ECO:0000256" key="1">
    <source>
        <dbReference type="ARBA" id="ARBA00004442"/>
    </source>
</evidence>
<keyword evidence="9" id="KW-1185">Reference proteome</keyword>
<proteinExistence type="inferred from homology"/>
<dbReference type="InterPro" id="IPR012944">
    <property type="entry name" value="SusD_RagB_dom"/>
</dbReference>
<protein>
    <submittedName>
        <fullName evidence="8">RagB/SusD family nutrient uptake outer membrane protein</fullName>
    </submittedName>
</protein>
<dbReference type="SUPFAM" id="SSF48452">
    <property type="entry name" value="TPR-like"/>
    <property type="match status" value="1"/>
</dbReference>
<comment type="similarity">
    <text evidence="2">Belongs to the SusD family.</text>
</comment>
<dbReference type="Pfam" id="PF07980">
    <property type="entry name" value="SusD_RagB"/>
    <property type="match status" value="1"/>
</dbReference>
<dbReference type="InterPro" id="IPR033985">
    <property type="entry name" value="SusD-like_N"/>
</dbReference>
<comment type="subcellular location">
    <subcellularLocation>
        <location evidence="1">Cell outer membrane</location>
    </subcellularLocation>
</comment>
<dbReference type="Gene3D" id="1.25.40.390">
    <property type="match status" value="1"/>
</dbReference>
<organism evidence="8 9">
    <name type="scientific">Zunongwangia endophytica</name>
    <dbReference type="NCBI Taxonomy" id="1808945"/>
    <lineage>
        <taxon>Bacteria</taxon>
        <taxon>Pseudomonadati</taxon>
        <taxon>Bacteroidota</taxon>
        <taxon>Flavobacteriia</taxon>
        <taxon>Flavobacteriales</taxon>
        <taxon>Flavobacteriaceae</taxon>
        <taxon>Zunongwangia</taxon>
    </lineage>
</organism>
<name>A0ABV8HBI6_9FLAO</name>
<dbReference type="RefSeq" id="WP_290230496.1">
    <property type="nucleotide sequence ID" value="NZ_JAUFPZ010000002.1"/>
</dbReference>
<feature type="domain" description="RagB/SusD" evidence="6">
    <location>
        <begin position="342"/>
        <end position="500"/>
    </location>
</feature>
<accession>A0ABV8HBI6</accession>
<evidence type="ECO:0000256" key="3">
    <source>
        <dbReference type="ARBA" id="ARBA00022729"/>
    </source>
</evidence>
<gene>
    <name evidence="8" type="ORF">ACFOS1_18750</name>
</gene>
<feature type="domain" description="SusD-like N-terminal" evidence="7">
    <location>
        <begin position="101"/>
        <end position="213"/>
    </location>
</feature>
<reference evidence="9" key="1">
    <citation type="journal article" date="2019" name="Int. J. Syst. Evol. Microbiol.">
        <title>The Global Catalogue of Microorganisms (GCM) 10K type strain sequencing project: providing services to taxonomists for standard genome sequencing and annotation.</title>
        <authorList>
            <consortium name="The Broad Institute Genomics Platform"/>
            <consortium name="The Broad Institute Genome Sequencing Center for Infectious Disease"/>
            <person name="Wu L."/>
            <person name="Ma J."/>
        </authorList>
    </citation>
    <scope>NUCLEOTIDE SEQUENCE [LARGE SCALE GENOMIC DNA]</scope>
    <source>
        <strain evidence="9">CECT 9128</strain>
    </source>
</reference>
<dbReference type="Pfam" id="PF14322">
    <property type="entry name" value="SusD-like_3"/>
    <property type="match status" value="1"/>
</dbReference>
<evidence type="ECO:0000256" key="2">
    <source>
        <dbReference type="ARBA" id="ARBA00006275"/>
    </source>
</evidence>
<dbReference type="InterPro" id="IPR011990">
    <property type="entry name" value="TPR-like_helical_dom_sf"/>
</dbReference>
<keyword evidence="5" id="KW-0998">Cell outer membrane</keyword>